<evidence type="ECO:0000256" key="1">
    <source>
        <dbReference type="SAM" id="Coils"/>
    </source>
</evidence>
<dbReference type="InterPro" id="IPR012862">
    <property type="entry name" value="DUF1635"/>
</dbReference>
<organism evidence="2 3">
    <name type="scientific">Hibiscus trionum</name>
    <name type="common">Flower of an hour</name>
    <dbReference type="NCBI Taxonomy" id="183268"/>
    <lineage>
        <taxon>Eukaryota</taxon>
        <taxon>Viridiplantae</taxon>
        <taxon>Streptophyta</taxon>
        <taxon>Embryophyta</taxon>
        <taxon>Tracheophyta</taxon>
        <taxon>Spermatophyta</taxon>
        <taxon>Magnoliopsida</taxon>
        <taxon>eudicotyledons</taxon>
        <taxon>Gunneridae</taxon>
        <taxon>Pentapetalae</taxon>
        <taxon>rosids</taxon>
        <taxon>malvids</taxon>
        <taxon>Malvales</taxon>
        <taxon>Malvaceae</taxon>
        <taxon>Malvoideae</taxon>
        <taxon>Hibiscus</taxon>
    </lineage>
</organism>
<name>A0A9W7M1E0_HIBTR</name>
<keyword evidence="1" id="KW-0175">Coiled coil</keyword>
<evidence type="ECO:0000313" key="3">
    <source>
        <dbReference type="Proteomes" id="UP001165190"/>
    </source>
</evidence>
<dbReference type="AlphaFoldDB" id="A0A9W7M1E0"/>
<protein>
    <recommendedName>
        <fullName evidence="4">TOX high mobility group box family member 4-A</fullName>
    </recommendedName>
</protein>
<sequence length="286" mass="31292">MEELGSMWNYQEDFDQLKFRLQITTIELESLKMEANEQKRKHSEETSHLLSLLNLAYRERDKAREQLQSLINKLIPNPQAEHPVAIAAKANSSITESNSLSDAYNHHLSHGHGSSSPVDSFFDTVTSPDFSTLKFNSDSCKLLGFGNQPNVPMLTNIDSATAVINDIAKWRTLPQKGKLLQAVMEAGPLLQTLIVAGPLPRWRNPPPLQAFKLPALSLKGACDAKADDPKVSANPNRTVAQKRGNHCSGSMLNFAGSGFSSSQMLNTGAGVNSAVTLVKRPRVSMS</sequence>
<feature type="coiled-coil region" evidence="1">
    <location>
        <begin position="21"/>
        <end position="73"/>
    </location>
</feature>
<keyword evidence="3" id="KW-1185">Reference proteome</keyword>
<dbReference type="Pfam" id="PF07795">
    <property type="entry name" value="DUF1635"/>
    <property type="match status" value="1"/>
</dbReference>
<dbReference type="PANTHER" id="PTHR33431:SF12">
    <property type="entry name" value="HIGH MOBILITY GROUP BOX PROTEIN, PUTATIVE (DUF1635)-RELATED"/>
    <property type="match status" value="1"/>
</dbReference>
<dbReference type="OrthoDB" id="778241at2759"/>
<accession>A0A9W7M1E0</accession>
<gene>
    <name evidence="2" type="ORF">HRI_002075900</name>
</gene>
<dbReference type="Proteomes" id="UP001165190">
    <property type="component" value="Unassembled WGS sequence"/>
</dbReference>
<comment type="caution">
    <text evidence="2">The sequence shown here is derived from an EMBL/GenBank/DDBJ whole genome shotgun (WGS) entry which is preliminary data.</text>
</comment>
<dbReference type="PANTHER" id="PTHR33431">
    <property type="entry name" value="ENABLED-LIKE PROTEIN (DUF1635)"/>
    <property type="match status" value="1"/>
</dbReference>
<evidence type="ECO:0000313" key="2">
    <source>
        <dbReference type="EMBL" id="GMI84066.1"/>
    </source>
</evidence>
<reference evidence="2" key="1">
    <citation type="submission" date="2023-05" db="EMBL/GenBank/DDBJ databases">
        <title>Genome and transcriptome analyses reveal genes involved in the formation of fine ridges on petal epidermal cells in Hibiscus trionum.</title>
        <authorList>
            <person name="Koshimizu S."/>
            <person name="Masuda S."/>
            <person name="Ishii T."/>
            <person name="Shirasu K."/>
            <person name="Hoshino A."/>
            <person name="Arita M."/>
        </authorList>
    </citation>
    <scope>NUCLEOTIDE SEQUENCE</scope>
    <source>
        <strain evidence="2">Hamamatsu line</strain>
    </source>
</reference>
<evidence type="ECO:0008006" key="4">
    <source>
        <dbReference type="Google" id="ProtNLM"/>
    </source>
</evidence>
<proteinExistence type="predicted"/>
<dbReference type="EMBL" id="BSYR01000020">
    <property type="protein sequence ID" value="GMI84066.1"/>
    <property type="molecule type" value="Genomic_DNA"/>
</dbReference>